<dbReference type="PANTHER" id="PTHR40252">
    <property type="entry name" value="BLR0328 PROTEIN"/>
    <property type="match status" value="1"/>
</dbReference>
<dbReference type="SMART" id="SM00897">
    <property type="entry name" value="FIST"/>
    <property type="match status" value="1"/>
</dbReference>
<protein>
    <recommendedName>
        <fullName evidence="5">Histidine kinase</fullName>
    </recommendedName>
</protein>
<organism evidence="3 4">
    <name type="scientific">Cellvibrio zantedeschiae</name>
    <dbReference type="NCBI Taxonomy" id="1237077"/>
    <lineage>
        <taxon>Bacteria</taxon>
        <taxon>Pseudomonadati</taxon>
        <taxon>Pseudomonadota</taxon>
        <taxon>Gammaproteobacteria</taxon>
        <taxon>Cellvibrionales</taxon>
        <taxon>Cellvibrionaceae</taxon>
        <taxon>Cellvibrio</taxon>
    </lineage>
</organism>
<evidence type="ECO:0008006" key="5">
    <source>
        <dbReference type="Google" id="ProtNLM"/>
    </source>
</evidence>
<evidence type="ECO:0000259" key="1">
    <source>
        <dbReference type="SMART" id="SM00897"/>
    </source>
</evidence>
<dbReference type="Pfam" id="PF10442">
    <property type="entry name" value="FIST_C"/>
    <property type="match status" value="1"/>
</dbReference>
<feature type="domain" description="FIST C-domain" evidence="2">
    <location>
        <begin position="219"/>
        <end position="360"/>
    </location>
</feature>
<proteinExistence type="predicted"/>
<dbReference type="InterPro" id="IPR013702">
    <property type="entry name" value="FIST_domain_N"/>
</dbReference>
<dbReference type="RefSeq" id="WP_189415629.1">
    <property type="nucleotide sequence ID" value="NZ_BMYZ01000001.1"/>
</dbReference>
<comment type="caution">
    <text evidence="3">The sequence shown here is derived from an EMBL/GenBank/DDBJ whole genome shotgun (WGS) entry which is preliminary data.</text>
</comment>
<reference evidence="4" key="1">
    <citation type="journal article" date="2019" name="Int. J. Syst. Evol. Microbiol.">
        <title>The Global Catalogue of Microorganisms (GCM) 10K type strain sequencing project: providing services to taxonomists for standard genome sequencing and annotation.</title>
        <authorList>
            <consortium name="The Broad Institute Genomics Platform"/>
            <consortium name="The Broad Institute Genome Sequencing Center for Infectious Disease"/>
            <person name="Wu L."/>
            <person name="Ma J."/>
        </authorList>
    </citation>
    <scope>NUCLEOTIDE SEQUENCE [LARGE SCALE GENOMIC DNA]</scope>
    <source>
        <strain evidence="4">KCTC 32239</strain>
    </source>
</reference>
<accession>A0ABQ3AR79</accession>
<name>A0ABQ3AR79_9GAMM</name>
<gene>
    <name evidence="3" type="ORF">GCM10011613_04170</name>
</gene>
<feature type="domain" description="FIST" evidence="1">
    <location>
        <begin position="25"/>
        <end position="218"/>
    </location>
</feature>
<sequence length="383" mass="40711">MKITQIHLKQVTPLEAQLNPLQELAPDLILVFGALSFFETPDLADALKRAAPNCAIIGCSTAGEIAIDRVYDNSCILTLINFEHTQAKAVTTAIADMNDSFAAGARLGSALAPDNLTGVLLLGIGVAINGSALVAGLESHLPKGVKISGGLAADAGAFKQTWTLGPAGSSNHHIVAVGLYGSKIQLSYGSYGGWEPFGPARKVTRCDGNVLYELDGARALDVYKRYLGDYAKDLPSSGLLFPFAMLNSAQEKHGIFRTILAIDEAEGSLTLAGDIDPNGYLELMHSSTDKLINGAETAAITAQKNHPQVPDKSLAILVSCVGRKLVMGDRIDEEVEAVADMLGKNTTIAGYYSNGEIAGTEFHHESRLHNQTMTITWMSELTE</sequence>
<dbReference type="EMBL" id="BMYZ01000001">
    <property type="protein sequence ID" value="GGY63626.1"/>
    <property type="molecule type" value="Genomic_DNA"/>
</dbReference>
<dbReference type="Proteomes" id="UP000619761">
    <property type="component" value="Unassembled WGS sequence"/>
</dbReference>
<dbReference type="SMART" id="SM01204">
    <property type="entry name" value="FIST_C"/>
    <property type="match status" value="1"/>
</dbReference>
<dbReference type="InterPro" id="IPR019494">
    <property type="entry name" value="FIST_C"/>
</dbReference>
<dbReference type="Pfam" id="PF08495">
    <property type="entry name" value="FIST"/>
    <property type="match status" value="1"/>
</dbReference>
<evidence type="ECO:0000259" key="2">
    <source>
        <dbReference type="SMART" id="SM01204"/>
    </source>
</evidence>
<evidence type="ECO:0000313" key="4">
    <source>
        <dbReference type="Proteomes" id="UP000619761"/>
    </source>
</evidence>
<dbReference type="PANTHER" id="PTHR40252:SF2">
    <property type="entry name" value="BLR0328 PROTEIN"/>
    <property type="match status" value="1"/>
</dbReference>
<evidence type="ECO:0000313" key="3">
    <source>
        <dbReference type="EMBL" id="GGY63626.1"/>
    </source>
</evidence>
<keyword evidence="4" id="KW-1185">Reference proteome</keyword>